<evidence type="ECO:0000259" key="1">
    <source>
        <dbReference type="PROSITE" id="PS51340"/>
    </source>
</evidence>
<comment type="caution">
    <text evidence="2">The sequence shown here is derived from an EMBL/GenBank/DDBJ whole genome shotgun (WGS) entry which is preliminary data.</text>
</comment>
<dbReference type="Pfam" id="PF03473">
    <property type="entry name" value="MOSC"/>
    <property type="match status" value="1"/>
</dbReference>
<sequence>MFNLLRNRWRQFSARLRHERDPERTGRLTGIFVATAAGAPMHSLECTQALVDQGLADDRYALGRGFWRLTDGCQVTLILAENLQAIERQHGLPLGAGQHRRNLVISGLVGVELRHRQLRIGEALLAWHRLRPPCGYLDRVSGSGMAKALGRHGGHCLRVREGGLIQVGDRVTLV</sequence>
<evidence type="ECO:0000313" key="2">
    <source>
        <dbReference type="EMBL" id="MBK1646453.1"/>
    </source>
</evidence>
<dbReference type="EMBL" id="NRSD01000025">
    <property type="protein sequence ID" value="MBK1646453.1"/>
    <property type="molecule type" value="Genomic_DNA"/>
</dbReference>
<proteinExistence type="predicted"/>
<dbReference type="InterPro" id="IPR052716">
    <property type="entry name" value="MOSC_domain"/>
</dbReference>
<reference evidence="2 3" key="1">
    <citation type="journal article" date="2020" name="Microorganisms">
        <title>Osmotic Adaptation and Compatible Solute Biosynthesis of Phototrophic Bacteria as Revealed from Genome Analyses.</title>
        <authorList>
            <person name="Imhoff J.F."/>
            <person name="Rahn T."/>
            <person name="Kunzel S."/>
            <person name="Keller A."/>
            <person name="Neulinger S.C."/>
        </authorList>
    </citation>
    <scope>NUCLEOTIDE SEQUENCE [LARGE SCALE GENOMIC DNA]</scope>
    <source>
        <strain evidence="2 3">DSM 21303</strain>
    </source>
</reference>
<dbReference type="GO" id="GO:0030170">
    <property type="term" value="F:pyridoxal phosphate binding"/>
    <property type="evidence" value="ECO:0007669"/>
    <property type="project" value="InterPro"/>
</dbReference>
<dbReference type="InterPro" id="IPR005302">
    <property type="entry name" value="MoCF_Sase_C"/>
</dbReference>
<dbReference type="Proteomes" id="UP001138802">
    <property type="component" value="Unassembled WGS sequence"/>
</dbReference>
<accession>A0A9X0WKW9</accession>
<gene>
    <name evidence="2" type="ORF">CKO25_17730</name>
</gene>
<keyword evidence="3" id="KW-1185">Reference proteome</keyword>
<organism evidence="2 3">
    <name type="scientific">Thiocapsa imhoffii</name>
    <dbReference type="NCBI Taxonomy" id="382777"/>
    <lineage>
        <taxon>Bacteria</taxon>
        <taxon>Pseudomonadati</taxon>
        <taxon>Pseudomonadota</taxon>
        <taxon>Gammaproteobacteria</taxon>
        <taxon>Chromatiales</taxon>
        <taxon>Chromatiaceae</taxon>
        <taxon>Thiocapsa</taxon>
    </lineage>
</organism>
<protein>
    <submittedName>
        <fullName evidence="2">Sulfurase</fullName>
    </submittedName>
</protein>
<feature type="domain" description="MOSC" evidence="1">
    <location>
        <begin position="39"/>
        <end position="174"/>
    </location>
</feature>
<dbReference type="Gene3D" id="2.40.33.20">
    <property type="entry name" value="PK beta-barrel domain-like"/>
    <property type="match status" value="1"/>
</dbReference>
<dbReference type="GO" id="GO:0030151">
    <property type="term" value="F:molybdenum ion binding"/>
    <property type="evidence" value="ECO:0007669"/>
    <property type="project" value="InterPro"/>
</dbReference>
<dbReference type="PANTHER" id="PTHR36930">
    <property type="entry name" value="METAL-SULFUR CLUSTER BIOSYNTHESIS PROTEINS YUAD-RELATED"/>
    <property type="match status" value="1"/>
</dbReference>
<dbReference type="PROSITE" id="PS51340">
    <property type="entry name" value="MOSC"/>
    <property type="match status" value="1"/>
</dbReference>
<dbReference type="GO" id="GO:0003824">
    <property type="term" value="F:catalytic activity"/>
    <property type="evidence" value="ECO:0007669"/>
    <property type="project" value="InterPro"/>
</dbReference>
<evidence type="ECO:0000313" key="3">
    <source>
        <dbReference type="Proteomes" id="UP001138802"/>
    </source>
</evidence>
<dbReference type="PANTHER" id="PTHR36930:SF1">
    <property type="entry name" value="MOSC DOMAIN-CONTAINING PROTEIN"/>
    <property type="match status" value="1"/>
</dbReference>
<dbReference type="InterPro" id="IPR011037">
    <property type="entry name" value="Pyrv_Knase-like_insert_dom_sf"/>
</dbReference>
<dbReference type="AlphaFoldDB" id="A0A9X0WKW9"/>
<name>A0A9X0WKW9_9GAMM</name>
<dbReference type="SUPFAM" id="SSF50800">
    <property type="entry name" value="PK beta-barrel domain-like"/>
    <property type="match status" value="1"/>
</dbReference>